<organism evidence="2 3">
    <name type="scientific">Blattamonas nauphoetae</name>
    <dbReference type="NCBI Taxonomy" id="2049346"/>
    <lineage>
        <taxon>Eukaryota</taxon>
        <taxon>Metamonada</taxon>
        <taxon>Preaxostyla</taxon>
        <taxon>Oxymonadida</taxon>
        <taxon>Blattamonas</taxon>
    </lineage>
</organism>
<name>A0ABQ9XTM7_9EUKA</name>
<dbReference type="EMBL" id="JARBJD010000073">
    <property type="protein sequence ID" value="KAK2954832.1"/>
    <property type="molecule type" value="Genomic_DNA"/>
</dbReference>
<keyword evidence="3" id="KW-1185">Reference proteome</keyword>
<accession>A0ABQ9XTM7</accession>
<dbReference type="Proteomes" id="UP001281761">
    <property type="component" value="Unassembled WGS sequence"/>
</dbReference>
<proteinExistence type="predicted"/>
<feature type="compositionally biased region" description="Basic and acidic residues" evidence="1">
    <location>
        <begin position="22"/>
        <end position="55"/>
    </location>
</feature>
<feature type="region of interest" description="Disordered" evidence="1">
    <location>
        <begin position="22"/>
        <end position="85"/>
    </location>
</feature>
<comment type="caution">
    <text evidence="2">The sequence shown here is derived from an EMBL/GenBank/DDBJ whole genome shotgun (WGS) entry which is preliminary data.</text>
</comment>
<protein>
    <submittedName>
        <fullName evidence="2">Uncharacterized protein</fullName>
    </submittedName>
</protein>
<feature type="region of interest" description="Disordered" evidence="1">
    <location>
        <begin position="157"/>
        <end position="182"/>
    </location>
</feature>
<evidence type="ECO:0000313" key="3">
    <source>
        <dbReference type="Proteomes" id="UP001281761"/>
    </source>
</evidence>
<feature type="compositionally biased region" description="Polar residues" evidence="1">
    <location>
        <begin position="71"/>
        <end position="83"/>
    </location>
</feature>
<evidence type="ECO:0000256" key="1">
    <source>
        <dbReference type="SAM" id="MobiDB-lite"/>
    </source>
</evidence>
<feature type="compositionally biased region" description="Basic and acidic residues" evidence="1">
    <location>
        <begin position="160"/>
        <end position="171"/>
    </location>
</feature>
<evidence type="ECO:0000313" key="2">
    <source>
        <dbReference type="EMBL" id="KAK2954832.1"/>
    </source>
</evidence>
<sequence length="216" mass="24997">MGGSSEIRKRQALEYREELRQHIEQKKREREEERKKAKQDEEAEEKRWKREQSELKRKRIPLLTFNEGRYESTTSRSSLSQTPRAKPTITVLEPVVVEDEGEQTLNENTVNLDVSCTRTAEIDRGKEEGTLPLAILVLAPLPPQTVIRNVSRPQPCTPIRSEKEETEKQRQVEPAFGDELTHKGYVPTRQAARDVTDNQCYQRVTNEVAAEKRTKC</sequence>
<gene>
    <name evidence="2" type="ORF">BLNAU_10162</name>
</gene>
<reference evidence="2 3" key="1">
    <citation type="journal article" date="2022" name="bioRxiv">
        <title>Genomics of Preaxostyla Flagellates Illuminates Evolutionary Transitions and the Path Towards Mitochondrial Loss.</title>
        <authorList>
            <person name="Novak L.V.F."/>
            <person name="Treitli S.C."/>
            <person name="Pyrih J."/>
            <person name="Halakuc P."/>
            <person name="Pipaliya S.V."/>
            <person name="Vacek V."/>
            <person name="Brzon O."/>
            <person name="Soukal P."/>
            <person name="Eme L."/>
            <person name="Dacks J.B."/>
            <person name="Karnkowska A."/>
            <person name="Elias M."/>
            <person name="Hampl V."/>
        </authorList>
    </citation>
    <scope>NUCLEOTIDE SEQUENCE [LARGE SCALE GENOMIC DNA]</scope>
    <source>
        <strain evidence="2">NAU3</strain>
        <tissue evidence="2">Gut</tissue>
    </source>
</reference>